<evidence type="ECO:0000313" key="1">
    <source>
        <dbReference type="EMBL" id="PHT89150.1"/>
    </source>
</evidence>
<name>A0A2G3A4M8_CAPAN</name>
<keyword evidence="2" id="KW-1185">Reference proteome</keyword>
<sequence>MDYSGNCQTLVSSDDLFIDELLDLSNAFNDDYEGDDNPCSILSPKKPEKRRLDELDLDLYLNSRAFELVLESCSLDLEA</sequence>
<protein>
    <submittedName>
        <fullName evidence="1">Uncharacterized protein</fullName>
    </submittedName>
</protein>
<gene>
    <name evidence="1" type="ORF">T459_04263</name>
</gene>
<proteinExistence type="predicted"/>
<reference evidence="1 2" key="2">
    <citation type="journal article" date="2017" name="Genome Biol.">
        <title>New reference genome sequences of hot pepper reveal the massive evolution of plant disease-resistance genes by retroduplication.</title>
        <authorList>
            <person name="Kim S."/>
            <person name="Park J."/>
            <person name="Yeom S.I."/>
            <person name="Kim Y.M."/>
            <person name="Seo E."/>
            <person name="Kim K.T."/>
            <person name="Kim M.S."/>
            <person name="Lee J.M."/>
            <person name="Cheong K."/>
            <person name="Shin H.S."/>
            <person name="Kim S.B."/>
            <person name="Han K."/>
            <person name="Lee J."/>
            <person name="Park M."/>
            <person name="Lee H.A."/>
            <person name="Lee H.Y."/>
            <person name="Lee Y."/>
            <person name="Oh S."/>
            <person name="Lee J.H."/>
            <person name="Choi E."/>
            <person name="Choi E."/>
            <person name="Lee S.E."/>
            <person name="Jeon J."/>
            <person name="Kim H."/>
            <person name="Choi G."/>
            <person name="Song H."/>
            <person name="Lee J."/>
            <person name="Lee S.C."/>
            <person name="Kwon J.K."/>
            <person name="Lee H.Y."/>
            <person name="Koo N."/>
            <person name="Hong Y."/>
            <person name="Kim R.W."/>
            <person name="Kang W.H."/>
            <person name="Huh J.H."/>
            <person name="Kang B.C."/>
            <person name="Yang T.J."/>
            <person name="Lee Y.H."/>
            <person name="Bennetzen J.L."/>
            <person name="Choi D."/>
        </authorList>
    </citation>
    <scope>NUCLEOTIDE SEQUENCE [LARGE SCALE GENOMIC DNA]</scope>
    <source>
        <strain evidence="2">cv. CM334</strain>
    </source>
</reference>
<evidence type="ECO:0000313" key="2">
    <source>
        <dbReference type="Proteomes" id="UP000222542"/>
    </source>
</evidence>
<dbReference type="Gramene" id="PHT89150">
    <property type="protein sequence ID" value="PHT89150"/>
    <property type="gene ID" value="T459_04263"/>
</dbReference>
<reference evidence="1 2" key="1">
    <citation type="journal article" date="2014" name="Nat. Genet.">
        <title>Genome sequence of the hot pepper provides insights into the evolution of pungency in Capsicum species.</title>
        <authorList>
            <person name="Kim S."/>
            <person name="Park M."/>
            <person name="Yeom S.I."/>
            <person name="Kim Y.M."/>
            <person name="Lee J.M."/>
            <person name="Lee H.A."/>
            <person name="Seo E."/>
            <person name="Choi J."/>
            <person name="Cheong K."/>
            <person name="Kim K.T."/>
            <person name="Jung K."/>
            <person name="Lee G.W."/>
            <person name="Oh S.K."/>
            <person name="Bae C."/>
            <person name="Kim S.B."/>
            <person name="Lee H.Y."/>
            <person name="Kim S.Y."/>
            <person name="Kim M.S."/>
            <person name="Kang B.C."/>
            <person name="Jo Y.D."/>
            <person name="Yang H.B."/>
            <person name="Jeong H.J."/>
            <person name="Kang W.H."/>
            <person name="Kwon J.K."/>
            <person name="Shin C."/>
            <person name="Lim J.Y."/>
            <person name="Park J.H."/>
            <person name="Huh J.H."/>
            <person name="Kim J.S."/>
            <person name="Kim B.D."/>
            <person name="Cohen O."/>
            <person name="Paran I."/>
            <person name="Suh M.C."/>
            <person name="Lee S.B."/>
            <person name="Kim Y.K."/>
            <person name="Shin Y."/>
            <person name="Noh S.J."/>
            <person name="Park J."/>
            <person name="Seo Y.S."/>
            <person name="Kwon S.Y."/>
            <person name="Kim H.A."/>
            <person name="Park J.M."/>
            <person name="Kim H.J."/>
            <person name="Choi S.B."/>
            <person name="Bosland P.W."/>
            <person name="Reeves G."/>
            <person name="Jo S.H."/>
            <person name="Lee B.W."/>
            <person name="Cho H.T."/>
            <person name="Choi H.S."/>
            <person name="Lee M.S."/>
            <person name="Yu Y."/>
            <person name="Do Choi Y."/>
            <person name="Park B.S."/>
            <person name="van Deynze A."/>
            <person name="Ashrafi H."/>
            <person name="Hill T."/>
            <person name="Kim W.T."/>
            <person name="Pai H.S."/>
            <person name="Ahn H.K."/>
            <person name="Yeam I."/>
            <person name="Giovannoni J.J."/>
            <person name="Rose J.K."/>
            <person name="Sorensen I."/>
            <person name="Lee S.J."/>
            <person name="Kim R.W."/>
            <person name="Choi I.Y."/>
            <person name="Choi B.S."/>
            <person name="Lim J.S."/>
            <person name="Lee Y.H."/>
            <person name="Choi D."/>
        </authorList>
    </citation>
    <scope>NUCLEOTIDE SEQUENCE [LARGE SCALE GENOMIC DNA]</scope>
    <source>
        <strain evidence="2">cv. CM334</strain>
    </source>
</reference>
<dbReference type="EMBL" id="AYRZ02000002">
    <property type="protein sequence ID" value="PHT89150.1"/>
    <property type="molecule type" value="Genomic_DNA"/>
</dbReference>
<dbReference type="AlphaFoldDB" id="A0A2G3A4M8"/>
<dbReference type="Proteomes" id="UP000222542">
    <property type="component" value="Unassembled WGS sequence"/>
</dbReference>
<accession>A0A2G3A4M8</accession>
<comment type="caution">
    <text evidence="1">The sequence shown here is derived from an EMBL/GenBank/DDBJ whole genome shotgun (WGS) entry which is preliminary data.</text>
</comment>
<organism evidence="1 2">
    <name type="scientific">Capsicum annuum</name>
    <name type="common">Capsicum pepper</name>
    <dbReference type="NCBI Taxonomy" id="4072"/>
    <lineage>
        <taxon>Eukaryota</taxon>
        <taxon>Viridiplantae</taxon>
        <taxon>Streptophyta</taxon>
        <taxon>Embryophyta</taxon>
        <taxon>Tracheophyta</taxon>
        <taxon>Spermatophyta</taxon>
        <taxon>Magnoliopsida</taxon>
        <taxon>eudicotyledons</taxon>
        <taxon>Gunneridae</taxon>
        <taxon>Pentapetalae</taxon>
        <taxon>asterids</taxon>
        <taxon>lamiids</taxon>
        <taxon>Solanales</taxon>
        <taxon>Solanaceae</taxon>
        <taxon>Solanoideae</taxon>
        <taxon>Capsiceae</taxon>
        <taxon>Capsicum</taxon>
    </lineage>
</organism>